<feature type="signal peptide" evidence="5">
    <location>
        <begin position="1"/>
        <end position="21"/>
    </location>
</feature>
<evidence type="ECO:0000313" key="7">
    <source>
        <dbReference type="EMBL" id="KAK0744054.1"/>
    </source>
</evidence>
<dbReference type="GO" id="GO:0005576">
    <property type="term" value="C:extracellular region"/>
    <property type="evidence" value="ECO:0007669"/>
    <property type="project" value="UniProtKB-SubCell"/>
</dbReference>
<keyword evidence="4" id="KW-0964">Secreted</keyword>
<gene>
    <name evidence="7" type="ORF">B0T18DRAFT_329672</name>
</gene>
<accession>A0AA40ERA4</accession>
<dbReference type="InterPro" id="IPR045032">
    <property type="entry name" value="PEL"/>
</dbReference>
<name>A0AA40ERA4_9PEZI</name>
<dbReference type="InterPro" id="IPR012334">
    <property type="entry name" value="Pectin_lyas_fold"/>
</dbReference>
<evidence type="ECO:0000256" key="4">
    <source>
        <dbReference type="RuleBase" id="RU361173"/>
    </source>
</evidence>
<feature type="domain" description="Pectate lyase" evidence="6">
    <location>
        <begin position="51"/>
        <end position="265"/>
    </location>
</feature>
<evidence type="ECO:0000256" key="5">
    <source>
        <dbReference type="SAM" id="SignalP"/>
    </source>
</evidence>
<dbReference type="SMART" id="SM00656">
    <property type="entry name" value="Amb_all"/>
    <property type="match status" value="1"/>
</dbReference>
<evidence type="ECO:0000256" key="2">
    <source>
        <dbReference type="ARBA" id="ARBA00022729"/>
    </source>
</evidence>
<dbReference type="InterPro" id="IPR002022">
    <property type="entry name" value="Pec_lyase"/>
</dbReference>
<evidence type="ECO:0000256" key="3">
    <source>
        <dbReference type="ARBA" id="ARBA00023239"/>
    </source>
</evidence>
<evidence type="ECO:0000256" key="1">
    <source>
        <dbReference type="ARBA" id="ARBA00010980"/>
    </source>
</evidence>
<dbReference type="GO" id="GO:0000272">
    <property type="term" value="P:polysaccharide catabolic process"/>
    <property type="evidence" value="ECO:0007669"/>
    <property type="project" value="UniProtKB-KW"/>
</dbReference>
<dbReference type="PANTHER" id="PTHR31683">
    <property type="entry name" value="PECTATE LYASE 18-RELATED"/>
    <property type="match status" value="1"/>
</dbReference>
<evidence type="ECO:0000259" key="6">
    <source>
        <dbReference type="SMART" id="SM00656"/>
    </source>
</evidence>
<keyword evidence="4" id="KW-0624">Polysaccharide degradation</keyword>
<protein>
    <submittedName>
        <fullName evidence="7">Polysaccharide lyase family 1 protein</fullName>
    </submittedName>
</protein>
<proteinExistence type="inferred from homology"/>
<dbReference type="InterPro" id="IPR011050">
    <property type="entry name" value="Pectin_lyase_fold/virulence"/>
</dbReference>
<evidence type="ECO:0000313" key="8">
    <source>
        <dbReference type="Proteomes" id="UP001172155"/>
    </source>
</evidence>
<dbReference type="PANTHER" id="PTHR31683:SF18">
    <property type="entry name" value="PECTATE LYASE 21-RELATED"/>
    <property type="match status" value="1"/>
</dbReference>
<keyword evidence="3 4" id="KW-0456">Lyase</keyword>
<dbReference type="Pfam" id="PF00544">
    <property type="entry name" value="Pectate_lyase_4"/>
    <property type="match status" value="1"/>
</dbReference>
<comment type="subcellular location">
    <subcellularLocation>
        <location evidence="4">Secreted</location>
    </subcellularLocation>
</comment>
<dbReference type="GO" id="GO:0030570">
    <property type="term" value="F:pectate lyase activity"/>
    <property type="evidence" value="ECO:0007669"/>
    <property type="project" value="InterPro"/>
</dbReference>
<dbReference type="AlphaFoldDB" id="A0AA40ERA4"/>
<keyword evidence="4" id="KW-0119">Carbohydrate metabolism</keyword>
<comment type="caution">
    <text evidence="7">The sequence shown here is derived from an EMBL/GenBank/DDBJ whole genome shotgun (WGS) entry which is preliminary data.</text>
</comment>
<organism evidence="7 8">
    <name type="scientific">Schizothecium vesticola</name>
    <dbReference type="NCBI Taxonomy" id="314040"/>
    <lineage>
        <taxon>Eukaryota</taxon>
        <taxon>Fungi</taxon>
        <taxon>Dikarya</taxon>
        <taxon>Ascomycota</taxon>
        <taxon>Pezizomycotina</taxon>
        <taxon>Sordariomycetes</taxon>
        <taxon>Sordariomycetidae</taxon>
        <taxon>Sordariales</taxon>
        <taxon>Schizotheciaceae</taxon>
        <taxon>Schizothecium</taxon>
    </lineage>
</organism>
<comment type="similarity">
    <text evidence="1 4">Belongs to the polysaccharide lyase 1 family.</text>
</comment>
<keyword evidence="8" id="KW-1185">Reference proteome</keyword>
<reference evidence="7" key="1">
    <citation type="submission" date="2023-06" db="EMBL/GenBank/DDBJ databases">
        <title>Genome-scale phylogeny and comparative genomics of the fungal order Sordariales.</title>
        <authorList>
            <consortium name="Lawrence Berkeley National Laboratory"/>
            <person name="Hensen N."/>
            <person name="Bonometti L."/>
            <person name="Westerberg I."/>
            <person name="Brannstrom I.O."/>
            <person name="Guillou S."/>
            <person name="Cros-Aarteil S."/>
            <person name="Calhoun S."/>
            <person name="Haridas S."/>
            <person name="Kuo A."/>
            <person name="Mondo S."/>
            <person name="Pangilinan J."/>
            <person name="Riley R."/>
            <person name="LaButti K."/>
            <person name="Andreopoulos B."/>
            <person name="Lipzen A."/>
            <person name="Chen C."/>
            <person name="Yanf M."/>
            <person name="Daum C."/>
            <person name="Ng V."/>
            <person name="Clum A."/>
            <person name="Steindorff A."/>
            <person name="Ohm R."/>
            <person name="Martin F."/>
            <person name="Silar P."/>
            <person name="Natvig D."/>
            <person name="Lalanne C."/>
            <person name="Gautier V."/>
            <person name="Ament-velasquez S.L."/>
            <person name="Kruys A."/>
            <person name="Hutchinson M.I."/>
            <person name="Powell A.J."/>
            <person name="Barry K."/>
            <person name="Miller A.N."/>
            <person name="Grigoriev I.V."/>
            <person name="Debuchy R."/>
            <person name="Gladieux P."/>
            <person name="Thoren M.H."/>
            <person name="Johannesson H."/>
        </authorList>
    </citation>
    <scope>NUCLEOTIDE SEQUENCE</scope>
    <source>
        <strain evidence="7">SMH3187-1</strain>
    </source>
</reference>
<dbReference type="Proteomes" id="UP001172155">
    <property type="component" value="Unassembled WGS sequence"/>
</dbReference>
<feature type="chain" id="PRO_5041372404" evidence="5">
    <location>
        <begin position="22"/>
        <end position="353"/>
    </location>
</feature>
<dbReference type="Gene3D" id="2.160.20.10">
    <property type="entry name" value="Single-stranded right-handed beta-helix, Pectin lyase-like"/>
    <property type="match status" value="1"/>
</dbReference>
<sequence>MKFSSIAGLYALAGLVAPGQAESPTPVTKATVSDKANLGFATQNGGTTGGAGGTVTTVSTLAQFTAAVAEKNTAPMIVFVQGIISGSAKVRVGSNKSILGLPGAGFTGIGLQVKKQKNVIIRNIKSSSVVAANGDALTIDQSTNVWVDHCEFHSAKGTDKDFYDGLLDVTHAADFITISHTFFHDHWKTSLVGHSDSNAAQDVGRLRVTYAHNHWRNVGSRAPSVRFGTAHVYNSYYQDVSSAINTRMGARVVVESNAFRGVKDAITSADSDEVGTAVARDNDLGGAVSKAPAGAFGVAAVIPYQYALLGSAAVPGRVPGEAGAILTFAPVGGNGTGTVPHLRRMKTGRARLW</sequence>
<dbReference type="EMBL" id="JAUKUD010000005">
    <property type="protein sequence ID" value="KAK0744054.1"/>
    <property type="molecule type" value="Genomic_DNA"/>
</dbReference>
<dbReference type="SUPFAM" id="SSF51126">
    <property type="entry name" value="Pectin lyase-like"/>
    <property type="match status" value="1"/>
</dbReference>
<keyword evidence="2 5" id="KW-0732">Signal</keyword>